<accession>A0A1Z3N7G5</accession>
<dbReference type="EMBL" id="CP020946">
    <property type="protein sequence ID" value="ASD63414.1"/>
    <property type="molecule type" value="Genomic_DNA"/>
</dbReference>
<dbReference type="Pfam" id="PF04365">
    <property type="entry name" value="BrnT_toxin"/>
    <property type="match status" value="1"/>
</dbReference>
<evidence type="ECO:0000313" key="1">
    <source>
        <dbReference type="EMBL" id="ASD63414.1"/>
    </source>
</evidence>
<proteinExistence type="predicted"/>
<reference evidence="1 2" key="1">
    <citation type="submission" date="2017-04" db="EMBL/GenBank/DDBJ databases">
        <title>Whole genome sequence of Bdellovibrio bacteriovorus strain SSB218315.</title>
        <authorList>
            <person name="Oyedara O."/>
            <person name="Rodriguez-Perez M.A."/>
        </authorList>
    </citation>
    <scope>NUCLEOTIDE SEQUENCE [LARGE SCALE GENOMIC DNA]</scope>
    <source>
        <strain evidence="1 2">SSB218315</strain>
    </source>
</reference>
<sequence>MEFEWNSSKERINHKKHGIWFDEAKTCWSDSHSLEFYDEPHSQSEDRFLKLGYSLKGRLLMTSFCERVHGNTIRLISSRRATDKERRFYEERI</sequence>
<dbReference type="InterPro" id="IPR007460">
    <property type="entry name" value="BrnT_toxin"/>
</dbReference>
<evidence type="ECO:0000313" key="2">
    <source>
        <dbReference type="Proteomes" id="UP000197003"/>
    </source>
</evidence>
<dbReference type="AlphaFoldDB" id="A0A1Z3N7G5"/>
<dbReference type="Gene3D" id="3.10.450.530">
    <property type="entry name" value="Ribonuclease toxin, BrnT, of type II toxin-antitoxin system"/>
    <property type="match status" value="1"/>
</dbReference>
<dbReference type="OrthoDB" id="5297292at2"/>
<protein>
    <recommendedName>
        <fullName evidence="3">BrnT family toxin</fullName>
    </recommendedName>
</protein>
<name>A0A1Z3N7G5_BDEBC</name>
<dbReference type="RefSeq" id="WP_088564953.1">
    <property type="nucleotide sequence ID" value="NZ_CP020946.1"/>
</dbReference>
<dbReference type="Proteomes" id="UP000197003">
    <property type="component" value="Chromosome"/>
</dbReference>
<organism evidence="1 2">
    <name type="scientific">Bdellovibrio bacteriovorus</name>
    <dbReference type="NCBI Taxonomy" id="959"/>
    <lineage>
        <taxon>Bacteria</taxon>
        <taxon>Pseudomonadati</taxon>
        <taxon>Bdellovibrionota</taxon>
        <taxon>Bdellovibrionia</taxon>
        <taxon>Bdellovibrionales</taxon>
        <taxon>Pseudobdellovibrionaceae</taxon>
        <taxon>Bdellovibrio</taxon>
    </lineage>
</organism>
<evidence type="ECO:0008006" key="3">
    <source>
        <dbReference type="Google" id="ProtNLM"/>
    </source>
</evidence>
<gene>
    <name evidence="1" type="ORF">B9G79_07420</name>
</gene>
<dbReference type="InterPro" id="IPR038573">
    <property type="entry name" value="BrnT_sf"/>
</dbReference>